<dbReference type="AlphaFoldDB" id="A0A4D7CUC1"/>
<dbReference type="GO" id="GO:0022857">
    <property type="term" value="F:transmembrane transporter activity"/>
    <property type="evidence" value="ECO:0007669"/>
    <property type="project" value="UniProtKB-ARBA"/>
</dbReference>
<proteinExistence type="inferred from homology"/>
<evidence type="ECO:0000313" key="7">
    <source>
        <dbReference type="Proteomes" id="UP000298615"/>
    </source>
</evidence>
<dbReference type="GO" id="GO:0005524">
    <property type="term" value="F:ATP binding"/>
    <property type="evidence" value="ECO:0007669"/>
    <property type="project" value="UniProtKB-KW"/>
</dbReference>
<dbReference type="FunFam" id="3.40.50.300:FF:000032">
    <property type="entry name" value="Export ABC transporter ATP-binding protein"/>
    <property type="match status" value="1"/>
</dbReference>
<dbReference type="InterPro" id="IPR027417">
    <property type="entry name" value="P-loop_NTPase"/>
</dbReference>
<dbReference type="Pfam" id="PF00005">
    <property type="entry name" value="ABC_tran"/>
    <property type="match status" value="1"/>
</dbReference>
<dbReference type="EMBL" id="CP039712">
    <property type="protein sequence ID" value="QCI86913.1"/>
    <property type="molecule type" value="Genomic_DNA"/>
</dbReference>
<dbReference type="Gene3D" id="3.40.50.300">
    <property type="entry name" value="P-loop containing nucleotide triphosphate hydrolases"/>
    <property type="match status" value="1"/>
</dbReference>
<name>A0A4D7CUC1_9ENTE</name>
<keyword evidence="7" id="KW-1185">Reference proteome</keyword>
<dbReference type="OrthoDB" id="9791546at2"/>
<dbReference type="InterPro" id="IPR003439">
    <property type="entry name" value="ABC_transporter-like_ATP-bd"/>
</dbReference>
<dbReference type="SMART" id="SM00382">
    <property type="entry name" value="AAA"/>
    <property type="match status" value="1"/>
</dbReference>
<dbReference type="GO" id="GO:0006865">
    <property type="term" value="P:amino acid transport"/>
    <property type="evidence" value="ECO:0007669"/>
    <property type="project" value="UniProtKB-KW"/>
</dbReference>
<dbReference type="PANTHER" id="PTHR42798:SF7">
    <property type="entry name" value="ALPHA-D-RIBOSE 1-METHYLPHOSPHONATE 5-TRIPHOSPHATE SYNTHASE SUBUNIT PHNL"/>
    <property type="match status" value="1"/>
</dbReference>
<dbReference type="KEGG" id="vao:FA707_08005"/>
<dbReference type="PANTHER" id="PTHR42798">
    <property type="entry name" value="LIPOPROTEIN-RELEASING SYSTEM ATP-BINDING PROTEIN LOLD"/>
    <property type="match status" value="1"/>
</dbReference>
<dbReference type="CDD" id="cd03255">
    <property type="entry name" value="ABC_MJ0796_LolCDE_FtsE"/>
    <property type="match status" value="1"/>
</dbReference>
<dbReference type="InterPro" id="IPR017911">
    <property type="entry name" value="MacB-like_ATP-bd"/>
</dbReference>
<dbReference type="GO" id="GO:0016887">
    <property type="term" value="F:ATP hydrolysis activity"/>
    <property type="evidence" value="ECO:0007669"/>
    <property type="project" value="InterPro"/>
</dbReference>
<reference evidence="6 7" key="1">
    <citation type="submission" date="2019-04" db="EMBL/GenBank/DDBJ databases">
        <title>Vagococcus sp. nov., isolated from faeces of yaks (Bos grunniens).</title>
        <authorList>
            <person name="Ge Y."/>
        </authorList>
    </citation>
    <scope>NUCLEOTIDE SEQUENCE [LARGE SCALE GENOMIC DNA]</scope>
    <source>
        <strain evidence="6 7">MN-17</strain>
    </source>
</reference>
<dbReference type="PROSITE" id="PS50893">
    <property type="entry name" value="ABC_TRANSPORTER_2"/>
    <property type="match status" value="1"/>
</dbReference>
<evidence type="ECO:0000313" key="6">
    <source>
        <dbReference type="EMBL" id="QCI86913.1"/>
    </source>
</evidence>
<comment type="similarity">
    <text evidence="1">Belongs to the ABC transporter superfamily.</text>
</comment>
<dbReference type="GO" id="GO:0098796">
    <property type="term" value="C:membrane protein complex"/>
    <property type="evidence" value="ECO:0007669"/>
    <property type="project" value="UniProtKB-ARBA"/>
</dbReference>
<keyword evidence="5" id="KW-0029">Amino-acid transport</keyword>
<gene>
    <name evidence="6" type="ORF">FA707_08005</name>
</gene>
<dbReference type="PROSITE" id="PS00211">
    <property type="entry name" value="ABC_TRANSPORTER_1"/>
    <property type="match status" value="1"/>
</dbReference>
<dbReference type="InterPro" id="IPR017871">
    <property type="entry name" value="ABC_transporter-like_CS"/>
</dbReference>
<evidence type="ECO:0000256" key="1">
    <source>
        <dbReference type="ARBA" id="ARBA00005417"/>
    </source>
</evidence>
<dbReference type="Proteomes" id="UP000298615">
    <property type="component" value="Chromosome"/>
</dbReference>
<accession>A0A4D7CUC1</accession>
<keyword evidence="2" id="KW-0813">Transport</keyword>
<organism evidence="6 7">
    <name type="scientific">Vagococcus zengguangii</name>
    <dbReference type="NCBI Taxonomy" id="2571750"/>
    <lineage>
        <taxon>Bacteria</taxon>
        <taxon>Bacillati</taxon>
        <taxon>Bacillota</taxon>
        <taxon>Bacilli</taxon>
        <taxon>Lactobacillales</taxon>
        <taxon>Enterococcaceae</taxon>
        <taxon>Vagococcus</taxon>
    </lineage>
</organism>
<keyword evidence="3" id="KW-0547">Nucleotide-binding</keyword>
<protein>
    <submittedName>
        <fullName evidence="6">ABC transporter ATP-binding protein</fullName>
    </submittedName>
</protein>
<evidence type="ECO:0000256" key="5">
    <source>
        <dbReference type="ARBA" id="ARBA00022970"/>
    </source>
</evidence>
<evidence type="ECO:0000256" key="4">
    <source>
        <dbReference type="ARBA" id="ARBA00022840"/>
    </source>
</evidence>
<dbReference type="InterPro" id="IPR003593">
    <property type="entry name" value="AAA+_ATPase"/>
</dbReference>
<keyword evidence="4 6" id="KW-0067">ATP-binding</keyword>
<dbReference type="SUPFAM" id="SSF52540">
    <property type="entry name" value="P-loop containing nucleoside triphosphate hydrolases"/>
    <property type="match status" value="1"/>
</dbReference>
<evidence type="ECO:0000256" key="2">
    <source>
        <dbReference type="ARBA" id="ARBA00022448"/>
    </source>
</evidence>
<evidence type="ECO:0000256" key="3">
    <source>
        <dbReference type="ARBA" id="ARBA00022741"/>
    </source>
</evidence>
<sequence>MTLLDVQHVKKIYATKATSLEVQALKDISFSIESGEFVTIMGESGSGKTSLLNILATLDKPTTGDVLLEGQSLMTIEEEESAVFRRQHLGFVFQDFNLLDNFNVKDNILLPLVLNNRSLAELESALNQVSDRMAIEEWLDKYPYELSGGQQQRVAIARALINQPKLLLADEPTGALDSNTSREILTLFEDLNQQRQTILMVTHSPLAASHSNRVIFIKDGKLFHQLYRGTLSTDDFLIKINQTLSLLQTNGGK</sequence>
<dbReference type="RefSeq" id="WP_136953735.1">
    <property type="nucleotide sequence ID" value="NZ_CP039712.1"/>
</dbReference>